<evidence type="ECO:0000313" key="1">
    <source>
        <dbReference type="EMBL" id="ONH29134.1"/>
    </source>
</evidence>
<dbReference type="EMBL" id="MOMC01000034">
    <property type="protein sequence ID" value="ONH29134.1"/>
    <property type="molecule type" value="Genomic_DNA"/>
</dbReference>
<proteinExistence type="predicted"/>
<comment type="caution">
    <text evidence="1">The sequence shown here is derived from an EMBL/GenBank/DDBJ whole genome shotgun (WGS) entry which is preliminary data.</text>
</comment>
<sequence>MRRVDPRDTQWELDNPVYRVYFWTRPAHSNASPSSTEFEITDTDVPAVLDWATRTAGNRTFVVYAVCGLADSKGLVRLAGHDPLAATAASGGTVSITRTR</sequence>
<evidence type="ECO:0000313" key="2">
    <source>
        <dbReference type="Proteomes" id="UP000188929"/>
    </source>
</evidence>
<name>A0A1V2I9A9_9ACTN</name>
<protein>
    <submittedName>
        <fullName evidence="1">Uncharacterized protein</fullName>
    </submittedName>
</protein>
<dbReference type="AlphaFoldDB" id="A0A1V2I9A9"/>
<reference evidence="2" key="1">
    <citation type="submission" date="2016-10" db="EMBL/GenBank/DDBJ databases">
        <title>Frankia sp. NRRL B-16386 Genome sequencing.</title>
        <authorList>
            <person name="Ghodhbane-Gtari F."/>
            <person name="Swanson E."/>
            <person name="Gueddou A."/>
            <person name="Hezbri K."/>
            <person name="Ktari K."/>
            <person name="Nouioui I."/>
            <person name="Morris K."/>
            <person name="Simpson S."/>
            <person name="Abebe-Akele F."/>
            <person name="Thomas K."/>
            <person name="Gtari M."/>
            <person name="Tisa L.S."/>
        </authorList>
    </citation>
    <scope>NUCLEOTIDE SEQUENCE [LARGE SCALE GENOMIC DNA]</scope>
    <source>
        <strain evidence="2">NRRL B-16386</strain>
    </source>
</reference>
<dbReference type="OrthoDB" id="5121906at2"/>
<organism evidence="1 2">
    <name type="scientific">Pseudofrankia asymbiotica</name>
    <dbReference type="NCBI Taxonomy" id="1834516"/>
    <lineage>
        <taxon>Bacteria</taxon>
        <taxon>Bacillati</taxon>
        <taxon>Actinomycetota</taxon>
        <taxon>Actinomycetes</taxon>
        <taxon>Frankiales</taxon>
        <taxon>Frankiaceae</taxon>
        <taxon>Pseudofrankia</taxon>
    </lineage>
</organism>
<dbReference type="Proteomes" id="UP000188929">
    <property type="component" value="Unassembled WGS sequence"/>
</dbReference>
<accession>A0A1V2I9A9</accession>
<keyword evidence="2" id="KW-1185">Reference proteome</keyword>
<gene>
    <name evidence="1" type="ORF">BL253_17100</name>
</gene>